<gene>
    <name evidence="1" type="ORF">LOK49_LG04G02979</name>
</gene>
<organism evidence="1 2">
    <name type="scientific">Camellia lanceoleosa</name>
    <dbReference type="NCBI Taxonomy" id="1840588"/>
    <lineage>
        <taxon>Eukaryota</taxon>
        <taxon>Viridiplantae</taxon>
        <taxon>Streptophyta</taxon>
        <taxon>Embryophyta</taxon>
        <taxon>Tracheophyta</taxon>
        <taxon>Spermatophyta</taxon>
        <taxon>Magnoliopsida</taxon>
        <taxon>eudicotyledons</taxon>
        <taxon>Gunneridae</taxon>
        <taxon>Pentapetalae</taxon>
        <taxon>asterids</taxon>
        <taxon>Ericales</taxon>
        <taxon>Theaceae</taxon>
        <taxon>Camellia</taxon>
    </lineage>
</organism>
<sequence length="122" mass="13695">MIALMVETLLHPSKSQLQNMMKLSQDPQTRQILGIGHKHGRLFELIHLRSPHKSSTAVAASTMSSFHLWRCHLGLVSFSRLKSLVSSGQLGHVHLEDVDCLSCQIAKQLPYCNALKIMILNR</sequence>
<evidence type="ECO:0000313" key="2">
    <source>
        <dbReference type="Proteomes" id="UP001060215"/>
    </source>
</evidence>
<proteinExistence type="predicted"/>
<reference evidence="1 2" key="1">
    <citation type="journal article" date="2022" name="Plant J.">
        <title>Chromosome-level genome of Camellia lanceoleosa provides a valuable resource for understanding genome evolution and self-incompatibility.</title>
        <authorList>
            <person name="Gong W."/>
            <person name="Xiao S."/>
            <person name="Wang L."/>
            <person name="Liao Z."/>
            <person name="Chang Y."/>
            <person name="Mo W."/>
            <person name="Hu G."/>
            <person name="Li W."/>
            <person name="Zhao G."/>
            <person name="Zhu H."/>
            <person name="Hu X."/>
            <person name="Ji K."/>
            <person name="Xiang X."/>
            <person name="Song Q."/>
            <person name="Yuan D."/>
            <person name="Jin S."/>
            <person name="Zhang L."/>
        </authorList>
    </citation>
    <scope>NUCLEOTIDE SEQUENCE [LARGE SCALE GENOMIC DNA]</scope>
    <source>
        <strain evidence="1">SQ_2022a</strain>
    </source>
</reference>
<comment type="caution">
    <text evidence="1">The sequence shown here is derived from an EMBL/GenBank/DDBJ whole genome shotgun (WGS) entry which is preliminary data.</text>
</comment>
<evidence type="ECO:0000313" key="1">
    <source>
        <dbReference type="EMBL" id="KAI8018675.1"/>
    </source>
</evidence>
<dbReference type="EMBL" id="CM045759">
    <property type="protein sequence ID" value="KAI8018675.1"/>
    <property type="molecule type" value="Genomic_DNA"/>
</dbReference>
<protein>
    <submittedName>
        <fullName evidence="1">Uncharacterized protein</fullName>
    </submittedName>
</protein>
<accession>A0ACC0I1S0</accession>
<keyword evidence="2" id="KW-1185">Reference proteome</keyword>
<dbReference type="Proteomes" id="UP001060215">
    <property type="component" value="Chromosome 2"/>
</dbReference>
<name>A0ACC0I1S0_9ERIC</name>